<comment type="caution">
    <text evidence="2">The sequence shown here is derived from an EMBL/GenBank/DDBJ whole genome shotgun (WGS) entry which is preliminary data.</text>
</comment>
<accession>A0A0F9W9Q2</accession>
<feature type="region of interest" description="Disordered" evidence="1">
    <location>
        <begin position="127"/>
        <end position="146"/>
    </location>
</feature>
<dbReference type="Pfam" id="PF10116">
    <property type="entry name" value="Host_attach"/>
    <property type="match status" value="1"/>
</dbReference>
<reference evidence="2" key="1">
    <citation type="journal article" date="2015" name="Nature">
        <title>Complex archaea that bridge the gap between prokaryotes and eukaryotes.</title>
        <authorList>
            <person name="Spang A."/>
            <person name="Saw J.H."/>
            <person name="Jorgensen S.L."/>
            <person name="Zaremba-Niedzwiedzka K."/>
            <person name="Martijn J."/>
            <person name="Lind A.E."/>
            <person name="van Eijk R."/>
            <person name="Schleper C."/>
            <person name="Guy L."/>
            <person name="Ettema T.J."/>
        </authorList>
    </citation>
    <scope>NUCLEOTIDE SEQUENCE</scope>
</reference>
<protein>
    <recommendedName>
        <fullName evidence="3">Host attachment protein</fullName>
    </recommendedName>
</protein>
<dbReference type="AlphaFoldDB" id="A0A0F9W9Q2"/>
<evidence type="ECO:0008006" key="3">
    <source>
        <dbReference type="Google" id="ProtNLM"/>
    </source>
</evidence>
<name>A0A0F9W9Q2_9ZZZZ</name>
<feature type="compositionally biased region" description="Basic and acidic residues" evidence="1">
    <location>
        <begin position="134"/>
        <end position="146"/>
    </location>
</feature>
<feature type="compositionally biased region" description="Basic and acidic residues" evidence="1">
    <location>
        <begin position="40"/>
        <end position="51"/>
    </location>
</feature>
<feature type="region of interest" description="Disordered" evidence="1">
    <location>
        <begin position="40"/>
        <end position="73"/>
    </location>
</feature>
<organism evidence="2">
    <name type="scientific">marine sediment metagenome</name>
    <dbReference type="NCBI Taxonomy" id="412755"/>
    <lineage>
        <taxon>unclassified sequences</taxon>
        <taxon>metagenomes</taxon>
        <taxon>ecological metagenomes</taxon>
    </lineage>
</organism>
<sequence length="146" mass="16781">MKTTWVLVAENSRARLFNWKSLNVLDEIKTFSHPESRLHEQDLVSDKRGRSFDSAGYGRHAQEAPTSARQHESETFAKEIVAELDQCRSRNKYEKLFIIAAPHFLGQLRDEMSPSLHKAVVQEISKNMAQQPTEDIRKHLPDSLPV</sequence>
<evidence type="ECO:0000256" key="1">
    <source>
        <dbReference type="SAM" id="MobiDB-lite"/>
    </source>
</evidence>
<dbReference type="EMBL" id="LAZR01000008">
    <property type="protein sequence ID" value="KKO09068.1"/>
    <property type="molecule type" value="Genomic_DNA"/>
</dbReference>
<proteinExistence type="predicted"/>
<gene>
    <name evidence="2" type="ORF">LCGC14_0041870</name>
</gene>
<dbReference type="InterPro" id="IPR019291">
    <property type="entry name" value="Host_attachment_protein"/>
</dbReference>
<evidence type="ECO:0000313" key="2">
    <source>
        <dbReference type="EMBL" id="KKO09068.1"/>
    </source>
</evidence>